<organism evidence="1 2">
    <name type="scientific">Pomacea canaliculata</name>
    <name type="common">Golden apple snail</name>
    <dbReference type="NCBI Taxonomy" id="400727"/>
    <lineage>
        <taxon>Eukaryota</taxon>
        <taxon>Metazoa</taxon>
        <taxon>Spiralia</taxon>
        <taxon>Lophotrochozoa</taxon>
        <taxon>Mollusca</taxon>
        <taxon>Gastropoda</taxon>
        <taxon>Caenogastropoda</taxon>
        <taxon>Architaenioglossa</taxon>
        <taxon>Ampullarioidea</taxon>
        <taxon>Ampullariidae</taxon>
        <taxon>Pomacea</taxon>
    </lineage>
</organism>
<dbReference type="AlphaFoldDB" id="A0A2T7P655"/>
<reference evidence="1 2" key="1">
    <citation type="submission" date="2018-04" db="EMBL/GenBank/DDBJ databases">
        <title>The genome of golden apple snail Pomacea canaliculata provides insight into stress tolerance and invasive adaptation.</title>
        <authorList>
            <person name="Liu C."/>
            <person name="Liu B."/>
            <person name="Ren Y."/>
            <person name="Zhang Y."/>
            <person name="Wang H."/>
            <person name="Li S."/>
            <person name="Jiang F."/>
            <person name="Yin L."/>
            <person name="Zhang G."/>
            <person name="Qian W."/>
            <person name="Fan W."/>
        </authorList>
    </citation>
    <scope>NUCLEOTIDE SEQUENCE [LARGE SCALE GENOMIC DNA]</scope>
    <source>
        <strain evidence="1">SZHN2017</strain>
        <tissue evidence="1">Muscle</tissue>
    </source>
</reference>
<dbReference type="EMBL" id="PZQS01000006">
    <property type="protein sequence ID" value="PVD28900.1"/>
    <property type="molecule type" value="Genomic_DNA"/>
</dbReference>
<gene>
    <name evidence="1" type="ORF">C0Q70_11495</name>
</gene>
<dbReference type="Proteomes" id="UP000245119">
    <property type="component" value="Linkage Group LG6"/>
</dbReference>
<comment type="caution">
    <text evidence="1">The sequence shown here is derived from an EMBL/GenBank/DDBJ whole genome shotgun (WGS) entry which is preliminary data.</text>
</comment>
<proteinExistence type="predicted"/>
<keyword evidence="2" id="KW-1185">Reference proteome</keyword>
<evidence type="ECO:0000313" key="2">
    <source>
        <dbReference type="Proteomes" id="UP000245119"/>
    </source>
</evidence>
<name>A0A2T7P655_POMCA</name>
<accession>A0A2T7P655</accession>
<protein>
    <submittedName>
        <fullName evidence="1">Uncharacterized protein</fullName>
    </submittedName>
</protein>
<evidence type="ECO:0000313" key="1">
    <source>
        <dbReference type="EMBL" id="PVD28900.1"/>
    </source>
</evidence>
<sequence length="59" mass="6409">MPFEECQPACDSAAMRAFPSLGLSKIVKHPQDKYDFQLVIRNNGVMGADGQGAPKSAVW</sequence>